<keyword evidence="2" id="KW-1185">Reference proteome</keyword>
<sequence length="209" mass="23526">MLQGPDSLEMPLAAQHTAHPPFHPLSGKSSQHHHQETPSTLFVLDHCQSWSNIWLHEKGSAMLNPIHCAFPISASTSWQLAVLSGSTPAGWTASLFSPLPHSLSLASHREWFFLRTYSNLSLCLSVMLDTVAWTFCGAPTARERTRLRMQCAMHPLWCSISKVVALQCIAWLPNRKRDMPQISRTQFDNSPSRFDPLRNGTVTTAYQYE</sequence>
<protein>
    <submittedName>
        <fullName evidence="1">Uncharacterized protein</fullName>
    </submittedName>
</protein>
<proteinExistence type="predicted"/>
<accession>A0A2T3AG22</accession>
<gene>
    <name evidence="1" type="ORF">BD289DRAFT_426434</name>
</gene>
<evidence type="ECO:0000313" key="2">
    <source>
        <dbReference type="Proteomes" id="UP000241462"/>
    </source>
</evidence>
<organism evidence="1 2">
    <name type="scientific">Coniella lustricola</name>
    <dbReference type="NCBI Taxonomy" id="2025994"/>
    <lineage>
        <taxon>Eukaryota</taxon>
        <taxon>Fungi</taxon>
        <taxon>Dikarya</taxon>
        <taxon>Ascomycota</taxon>
        <taxon>Pezizomycotina</taxon>
        <taxon>Sordariomycetes</taxon>
        <taxon>Sordariomycetidae</taxon>
        <taxon>Diaporthales</taxon>
        <taxon>Schizoparmaceae</taxon>
        <taxon>Coniella</taxon>
    </lineage>
</organism>
<dbReference type="InParanoid" id="A0A2T3AG22"/>
<dbReference type="AlphaFoldDB" id="A0A2T3AG22"/>
<evidence type="ECO:0000313" key="1">
    <source>
        <dbReference type="EMBL" id="PSR97110.1"/>
    </source>
</evidence>
<reference evidence="1 2" key="1">
    <citation type="journal article" date="2018" name="Mycol. Prog.">
        <title>Coniella lustricola, a new species from submerged detritus.</title>
        <authorList>
            <person name="Raudabaugh D.B."/>
            <person name="Iturriaga T."/>
            <person name="Carver A."/>
            <person name="Mondo S."/>
            <person name="Pangilinan J."/>
            <person name="Lipzen A."/>
            <person name="He G."/>
            <person name="Amirebrahimi M."/>
            <person name="Grigoriev I.V."/>
            <person name="Miller A.N."/>
        </authorList>
    </citation>
    <scope>NUCLEOTIDE SEQUENCE [LARGE SCALE GENOMIC DNA]</scope>
    <source>
        <strain evidence="1 2">B22-T-1</strain>
    </source>
</reference>
<dbReference type="Proteomes" id="UP000241462">
    <property type="component" value="Unassembled WGS sequence"/>
</dbReference>
<dbReference type="EMBL" id="KZ678394">
    <property type="protein sequence ID" value="PSR97110.1"/>
    <property type="molecule type" value="Genomic_DNA"/>
</dbReference>
<name>A0A2T3AG22_9PEZI</name>